<evidence type="ECO:0000256" key="1">
    <source>
        <dbReference type="ARBA" id="ARBA00006432"/>
    </source>
</evidence>
<feature type="domain" description="AMP-binding enzyme C-terminal" evidence="5">
    <location>
        <begin position="455"/>
        <end position="535"/>
    </location>
</feature>
<dbReference type="eggNOG" id="COG0318">
    <property type="taxonomic scope" value="Bacteria"/>
</dbReference>
<dbReference type="STRING" id="1220535.IMCC14465_09490"/>
<evidence type="ECO:0000259" key="5">
    <source>
        <dbReference type="Pfam" id="PF13193"/>
    </source>
</evidence>
<keyword evidence="2 6" id="KW-0436">Ligase</keyword>
<dbReference type="PROSITE" id="PS00455">
    <property type="entry name" value="AMP_BINDING"/>
    <property type="match status" value="1"/>
</dbReference>
<dbReference type="EMBL" id="ALYF01000003">
    <property type="protein sequence ID" value="EJW21153.1"/>
    <property type="molecule type" value="Genomic_DNA"/>
</dbReference>
<dbReference type="AlphaFoldDB" id="J9DGB1"/>
<gene>
    <name evidence="6" type="ORF">IMCC14465_09490</name>
</gene>
<dbReference type="InterPro" id="IPR045851">
    <property type="entry name" value="AMP-bd_C_sf"/>
</dbReference>
<feature type="domain" description="AMP-dependent synthetase/ligase" evidence="4">
    <location>
        <begin position="39"/>
        <end position="404"/>
    </location>
</feature>
<dbReference type="InterPro" id="IPR042099">
    <property type="entry name" value="ANL_N_sf"/>
</dbReference>
<comment type="caution">
    <text evidence="6">The sequence shown here is derived from an EMBL/GenBank/DDBJ whole genome shotgun (WGS) entry which is preliminary data.</text>
</comment>
<proteinExistence type="inferred from homology"/>
<sequence>MDNTTRWRQAKERATHLEKYKGSSVWCHETVGQMAQRLADEKPDISVFPNIEGDWSYKRIYEDALALARGLQKIGVQADDVISFQTPNWPEAAIINIAAALGGFVISPIVIIYRHAEVRHMLQDSKSKVMFICESFNKYDFAAMMEDIRPECPDLLQVSYVRSDQPGNLQEMIESGRDLDTNLPTPDPDDVKLLLYTSGTTGRPKAVLHSHNTLARASFCARDHWGMAPGAHILMPSPVSHVSGYANGLELPFLCDTRTVLMESWNAEKAIEMIETYSVAGTVAATPFLQELTRLSETKGTDLPSLRYFACGGAAVPSEIVYQANRQFAETCCFRVFGSSEAPLVTLGYQGAAHADLAATTDGEAVDYEVRIVDDNGDTIAPNENGEVPDGEIEVRGPAMMIGYADAGDTANAITPDGFFKTGDIGFINAQGALCISGRKKDLIIRGGENISAKEIEDVLHLSNIVREAAIVSMPHERLGEGVCAFVILTDTAPQDADKAIATLLAQMAESGLAKQKRPEKFIFVDDFPRTASGKIRKDKLREQAKAAD</sequence>
<dbReference type="GO" id="GO:0031956">
    <property type="term" value="F:medium-chain fatty acid-CoA ligase activity"/>
    <property type="evidence" value="ECO:0007669"/>
    <property type="project" value="TreeGrafter"/>
</dbReference>
<dbReference type="OrthoDB" id="9803968at2"/>
<comment type="similarity">
    <text evidence="1">Belongs to the ATP-dependent AMP-binding enzyme family.</text>
</comment>
<organism evidence="6 7">
    <name type="scientific">alpha proteobacterium IMCC14465</name>
    <dbReference type="NCBI Taxonomy" id="1220535"/>
    <lineage>
        <taxon>Bacteria</taxon>
        <taxon>Pseudomonadati</taxon>
        <taxon>Pseudomonadota</taxon>
        <taxon>Alphaproteobacteria</taxon>
        <taxon>PS1 clade</taxon>
    </lineage>
</organism>
<dbReference type="PANTHER" id="PTHR43201">
    <property type="entry name" value="ACYL-COA SYNTHETASE"/>
    <property type="match status" value="1"/>
</dbReference>
<protein>
    <submittedName>
        <fullName evidence="6">AMP-dependent synthetase and ligase</fullName>
    </submittedName>
</protein>
<dbReference type="Pfam" id="PF13193">
    <property type="entry name" value="AMP-binding_C"/>
    <property type="match status" value="1"/>
</dbReference>
<evidence type="ECO:0000256" key="2">
    <source>
        <dbReference type="ARBA" id="ARBA00022598"/>
    </source>
</evidence>
<dbReference type="GO" id="GO:0006631">
    <property type="term" value="P:fatty acid metabolic process"/>
    <property type="evidence" value="ECO:0007669"/>
    <property type="project" value="TreeGrafter"/>
</dbReference>
<evidence type="ECO:0000313" key="6">
    <source>
        <dbReference type="EMBL" id="EJW21153.1"/>
    </source>
</evidence>
<dbReference type="InterPro" id="IPR020845">
    <property type="entry name" value="AMP-binding_CS"/>
</dbReference>
<reference evidence="6 7" key="1">
    <citation type="journal article" date="2012" name="J. Bacteriol.">
        <title>Genome Sequence of Strain IMCC14465, Isolated from the East Sea, Belonging to the PS1 Clade of Alphaproteobacteria.</title>
        <authorList>
            <person name="Yang S.J."/>
            <person name="Kang I."/>
            <person name="Cho J.C."/>
        </authorList>
    </citation>
    <scope>NUCLEOTIDE SEQUENCE [LARGE SCALE GENOMIC DNA]</scope>
    <source>
        <strain evidence="6 7">IMCC14465</strain>
    </source>
</reference>
<feature type="transmembrane region" description="Helical" evidence="3">
    <location>
        <begin position="93"/>
        <end position="113"/>
    </location>
</feature>
<evidence type="ECO:0000259" key="4">
    <source>
        <dbReference type="Pfam" id="PF00501"/>
    </source>
</evidence>
<dbReference type="Proteomes" id="UP000004836">
    <property type="component" value="Unassembled WGS sequence"/>
</dbReference>
<dbReference type="InterPro" id="IPR025110">
    <property type="entry name" value="AMP-bd_C"/>
</dbReference>
<keyword evidence="3" id="KW-1133">Transmembrane helix</keyword>
<dbReference type="PATRIC" id="fig|1220535.3.peg.943"/>
<dbReference type="Pfam" id="PF00501">
    <property type="entry name" value="AMP-binding"/>
    <property type="match status" value="1"/>
</dbReference>
<keyword evidence="3" id="KW-0812">Transmembrane</keyword>
<keyword evidence="3" id="KW-0472">Membrane</keyword>
<dbReference type="PANTHER" id="PTHR43201:SF5">
    <property type="entry name" value="MEDIUM-CHAIN ACYL-COA LIGASE ACSF2, MITOCHONDRIAL"/>
    <property type="match status" value="1"/>
</dbReference>
<evidence type="ECO:0000313" key="7">
    <source>
        <dbReference type="Proteomes" id="UP000004836"/>
    </source>
</evidence>
<dbReference type="Gene3D" id="3.30.300.30">
    <property type="match status" value="1"/>
</dbReference>
<name>J9DGB1_9PROT</name>
<accession>J9DGB1</accession>
<evidence type="ECO:0000256" key="3">
    <source>
        <dbReference type="SAM" id="Phobius"/>
    </source>
</evidence>
<dbReference type="InterPro" id="IPR000873">
    <property type="entry name" value="AMP-dep_synth/lig_dom"/>
</dbReference>
<dbReference type="SUPFAM" id="SSF56801">
    <property type="entry name" value="Acetyl-CoA synthetase-like"/>
    <property type="match status" value="1"/>
</dbReference>
<keyword evidence="7" id="KW-1185">Reference proteome</keyword>
<dbReference type="Gene3D" id="3.40.50.12780">
    <property type="entry name" value="N-terminal domain of ligase-like"/>
    <property type="match status" value="1"/>
</dbReference>